<dbReference type="InterPro" id="IPR006104">
    <property type="entry name" value="Glyco_hydro_2_N"/>
</dbReference>
<evidence type="ECO:0000256" key="4">
    <source>
        <dbReference type="SAM" id="SignalP"/>
    </source>
</evidence>
<feature type="domain" description="Malectin" evidence="8">
    <location>
        <begin position="687"/>
        <end position="853"/>
    </location>
</feature>
<dbReference type="InterPro" id="IPR006103">
    <property type="entry name" value="Glyco_hydro_2_cat"/>
</dbReference>
<evidence type="ECO:0000256" key="1">
    <source>
        <dbReference type="ARBA" id="ARBA00007401"/>
    </source>
</evidence>
<dbReference type="Proteomes" id="UP001231197">
    <property type="component" value="Unassembled WGS sequence"/>
</dbReference>
<dbReference type="InterPro" id="IPR051913">
    <property type="entry name" value="GH2_Domain-Containing"/>
</dbReference>
<evidence type="ECO:0000256" key="3">
    <source>
        <dbReference type="ARBA" id="ARBA00023295"/>
    </source>
</evidence>
<feature type="domain" description="Glycoside hydrolase family 2 catalytic" evidence="6">
    <location>
        <begin position="290"/>
        <end position="592"/>
    </location>
</feature>
<reference evidence="9 10" key="1">
    <citation type="journal article" date="2023" name="Int. J. Syst. Evol. Microbiol.">
        <title>Winogradskyella bathintestinalis sp. nov., isolated from the intestine of the deep-sea loosejaw dragonfish, Malacosteus niger.</title>
        <authorList>
            <person name="Uniacke-Lowe S."/>
            <person name="Johnson C.N."/>
            <person name="Stanton C."/>
            <person name="Hill C."/>
            <person name="Ross P."/>
        </authorList>
    </citation>
    <scope>NUCLEOTIDE SEQUENCE [LARGE SCALE GENOMIC DNA]</scope>
    <source>
        <strain evidence="9 10">APC 3343</strain>
    </source>
</reference>
<keyword evidence="3" id="KW-0326">Glycosidase</keyword>
<feature type="signal peptide" evidence="4">
    <location>
        <begin position="1"/>
        <end position="21"/>
    </location>
</feature>
<dbReference type="InterPro" id="IPR006102">
    <property type="entry name" value="Ig-like_GH2"/>
</dbReference>
<evidence type="ECO:0000259" key="6">
    <source>
        <dbReference type="Pfam" id="PF02836"/>
    </source>
</evidence>
<keyword evidence="10" id="KW-1185">Reference proteome</keyword>
<dbReference type="InterPro" id="IPR006101">
    <property type="entry name" value="Glyco_hydro_2"/>
</dbReference>
<evidence type="ECO:0000259" key="7">
    <source>
        <dbReference type="Pfam" id="PF02837"/>
    </source>
</evidence>
<dbReference type="EMBL" id="JASDDK010000001">
    <property type="protein sequence ID" value="MDN3491120.1"/>
    <property type="molecule type" value="Genomic_DNA"/>
</dbReference>
<gene>
    <name evidence="9" type="ORF">QMA06_00195</name>
</gene>
<name>A0ABT7ZQ23_9FLAO</name>
<keyword evidence="2 9" id="KW-0378">Hydrolase</keyword>
<organism evidence="9 10">
    <name type="scientific">Winogradskyella bathintestinalis</name>
    <dbReference type="NCBI Taxonomy" id="3035208"/>
    <lineage>
        <taxon>Bacteria</taxon>
        <taxon>Pseudomonadati</taxon>
        <taxon>Bacteroidota</taxon>
        <taxon>Flavobacteriia</taxon>
        <taxon>Flavobacteriales</taxon>
        <taxon>Flavobacteriaceae</taxon>
        <taxon>Winogradskyella</taxon>
    </lineage>
</organism>
<dbReference type="Gene3D" id="2.60.120.260">
    <property type="entry name" value="Galactose-binding domain-like"/>
    <property type="match status" value="1"/>
</dbReference>
<dbReference type="SUPFAM" id="SSF49303">
    <property type="entry name" value="beta-Galactosidase/glucuronidase domain"/>
    <property type="match status" value="1"/>
</dbReference>
<dbReference type="Pfam" id="PF02836">
    <property type="entry name" value="Glyco_hydro_2_C"/>
    <property type="match status" value="1"/>
</dbReference>
<evidence type="ECO:0000259" key="5">
    <source>
        <dbReference type="Pfam" id="PF00703"/>
    </source>
</evidence>
<comment type="caution">
    <text evidence="9">The sequence shown here is derived from an EMBL/GenBank/DDBJ whole genome shotgun (WGS) entry which is preliminary data.</text>
</comment>
<proteinExistence type="inferred from homology"/>
<evidence type="ECO:0000313" key="10">
    <source>
        <dbReference type="Proteomes" id="UP001231197"/>
    </source>
</evidence>
<dbReference type="SUPFAM" id="SSF49785">
    <property type="entry name" value="Galactose-binding domain-like"/>
    <property type="match status" value="1"/>
</dbReference>
<dbReference type="Pfam" id="PF00703">
    <property type="entry name" value="Glyco_hydro_2"/>
    <property type="match status" value="1"/>
</dbReference>
<dbReference type="Pfam" id="PF11721">
    <property type="entry name" value="Malectin"/>
    <property type="match status" value="1"/>
</dbReference>
<keyword evidence="4" id="KW-0732">Signal</keyword>
<dbReference type="InterPro" id="IPR021720">
    <property type="entry name" value="Malectin_dom"/>
</dbReference>
<dbReference type="Pfam" id="PF02837">
    <property type="entry name" value="Glyco_hydro_2_N"/>
    <property type="match status" value="1"/>
</dbReference>
<dbReference type="Gene3D" id="2.60.40.10">
    <property type="entry name" value="Immunoglobulins"/>
    <property type="match status" value="2"/>
</dbReference>
<dbReference type="PANTHER" id="PTHR42732">
    <property type="entry name" value="BETA-GALACTOSIDASE"/>
    <property type="match status" value="1"/>
</dbReference>
<evidence type="ECO:0000259" key="8">
    <source>
        <dbReference type="Pfam" id="PF11721"/>
    </source>
</evidence>
<dbReference type="Gene3D" id="2.60.120.430">
    <property type="entry name" value="Galactose-binding lectin"/>
    <property type="match status" value="1"/>
</dbReference>
<sequence length="862" mass="99510">MNKLNSLPLLLCVAFSFQIFAQSKVINSGWQFSENKTNWETINIPHTWNKLDAFDDASGYRRGLGYYKKQVFIASEEIEKVHYVKFNAVNQEATIFINGKEVGNHKGGYTAFNFNITKYLNYNTYNLIEVTVENTHNEDIPPLDADFTFYGGIYRDVELIALPKQHFSLDDFATDGFYINYPEVSADEARIEITAILNNAALRHKNVKLKFNLSNAQGNIVKSHTENLNLKSETTEVFKINLPEITDPKLWSPENPYLYKLKLVLQDNKGRILDTKTTNIGFRWVSVDPKKGFFLNGKPIKLIGVNRHQDYESYGNAVPLSLQKKDIKLIKDMGSNVIRFAHYPHARELYKHCDELGILVWTEIPIVNKVTNSEAFFETSITMQKEHIKQYYNYPSVVMMGYMNEIFLRLAFDKKESEAEKEERKKYTYQLAKLLEDLTRKEAPNHITVMALHFNELYNDTKIADLSMLVGWNLYFGWYHDTIKDLGVFLDDQHQRYPDRAIMISEYGPGADVNISTTTPLRYDYSQEYQLLLHSGYYHQVQEREFVTGMTAWNFADFGSEFRGETKPHVNQKGLVQYNREPKEVYYWYQSVLNNSPFIHIAKYQNELTLLENNTHDVVVFSNQHNGKIYVNGEFFKDLNFETGIAKIKIPFKEGDNTIKVVAGNQQDETVFNANIIQNLKTYPTNVLGINLGTHINYTDEVSGVTYLQDRSYSENLYGYMPNSGKCEKKRIPNNIKNSNLETVYQTILVDCSQYKVDVPDGEYKVTLYFVEPQLKSNVELVYNLNASNKSSEEIQEQRIFDIKLNGITIAKQFNMAETFPDKYGIQETAKIDIINNEGLTISLNSIDGETVISGILIEKMD</sequence>
<feature type="domain" description="Glycoside hydrolase family 2 immunoglobulin-like beta-sandwich" evidence="5">
    <location>
        <begin position="181"/>
        <end position="283"/>
    </location>
</feature>
<feature type="domain" description="Glycosyl hydrolases family 2 sugar binding" evidence="7">
    <location>
        <begin position="61"/>
        <end position="163"/>
    </location>
</feature>
<feature type="chain" id="PRO_5045802404" evidence="4">
    <location>
        <begin position="22"/>
        <end position="862"/>
    </location>
</feature>
<protein>
    <submittedName>
        <fullName evidence="9">Glycoside hydrolase family 2 TIM barrel-domain containing protein</fullName>
    </submittedName>
</protein>
<comment type="similarity">
    <text evidence="1">Belongs to the glycosyl hydrolase 2 family.</text>
</comment>
<dbReference type="RefSeq" id="WP_290204866.1">
    <property type="nucleotide sequence ID" value="NZ_JASDDK010000001.1"/>
</dbReference>
<dbReference type="PRINTS" id="PR00132">
    <property type="entry name" value="GLHYDRLASE2"/>
</dbReference>
<dbReference type="PANTHER" id="PTHR42732:SF1">
    <property type="entry name" value="BETA-MANNOSIDASE"/>
    <property type="match status" value="1"/>
</dbReference>
<dbReference type="GO" id="GO:0016787">
    <property type="term" value="F:hydrolase activity"/>
    <property type="evidence" value="ECO:0007669"/>
    <property type="project" value="UniProtKB-KW"/>
</dbReference>
<evidence type="ECO:0000256" key="2">
    <source>
        <dbReference type="ARBA" id="ARBA00022801"/>
    </source>
</evidence>
<evidence type="ECO:0000313" key="9">
    <source>
        <dbReference type="EMBL" id="MDN3491120.1"/>
    </source>
</evidence>
<dbReference type="InterPro" id="IPR017853">
    <property type="entry name" value="GH"/>
</dbReference>
<dbReference type="InterPro" id="IPR013783">
    <property type="entry name" value="Ig-like_fold"/>
</dbReference>
<dbReference type="SUPFAM" id="SSF51445">
    <property type="entry name" value="(Trans)glycosidases"/>
    <property type="match status" value="1"/>
</dbReference>
<dbReference type="InterPro" id="IPR036156">
    <property type="entry name" value="Beta-gal/glucu_dom_sf"/>
</dbReference>
<dbReference type="Gene3D" id="3.20.20.80">
    <property type="entry name" value="Glycosidases"/>
    <property type="match status" value="1"/>
</dbReference>
<dbReference type="InterPro" id="IPR008979">
    <property type="entry name" value="Galactose-bd-like_sf"/>
</dbReference>
<accession>A0ABT7ZQ23</accession>